<dbReference type="STRING" id="282301.A0A267G5I1"/>
<evidence type="ECO:0000256" key="4">
    <source>
        <dbReference type="ARBA" id="ARBA00023163"/>
    </source>
</evidence>
<evidence type="ECO:0000259" key="8">
    <source>
        <dbReference type="PROSITE" id="PS50888"/>
    </source>
</evidence>
<protein>
    <recommendedName>
        <fullName evidence="8">BHLH domain-containing protein</fullName>
    </recommendedName>
</protein>
<dbReference type="Pfam" id="PF00010">
    <property type="entry name" value="HLH"/>
    <property type="match status" value="1"/>
</dbReference>
<dbReference type="OrthoDB" id="5920083at2759"/>
<feature type="coiled-coil region" evidence="6">
    <location>
        <begin position="151"/>
        <end position="178"/>
    </location>
</feature>
<feature type="domain" description="BHLH" evidence="8">
    <location>
        <begin position="101"/>
        <end position="154"/>
    </location>
</feature>
<evidence type="ECO:0000256" key="7">
    <source>
        <dbReference type="SAM" id="MobiDB-lite"/>
    </source>
</evidence>
<proteinExistence type="predicted"/>
<keyword evidence="6" id="KW-0175">Coiled coil</keyword>
<feature type="region of interest" description="Disordered" evidence="7">
    <location>
        <begin position="86"/>
        <end position="111"/>
    </location>
</feature>
<dbReference type="Proteomes" id="UP000215902">
    <property type="component" value="Unassembled WGS sequence"/>
</dbReference>
<organism evidence="9 10">
    <name type="scientific">Macrostomum lignano</name>
    <dbReference type="NCBI Taxonomy" id="282301"/>
    <lineage>
        <taxon>Eukaryota</taxon>
        <taxon>Metazoa</taxon>
        <taxon>Spiralia</taxon>
        <taxon>Lophotrochozoa</taxon>
        <taxon>Platyhelminthes</taxon>
        <taxon>Rhabditophora</taxon>
        <taxon>Macrostomorpha</taxon>
        <taxon>Macrostomida</taxon>
        <taxon>Macrostomidae</taxon>
        <taxon>Macrostomum</taxon>
    </lineage>
</organism>
<evidence type="ECO:0000256" key="5">
    <source>
        <dbReference type="ARBA" id="ARBA00023242"/>
    </source>
</evidence>
<evidence type="ECO:0000256" key="2">
    <source>
        <dbReference type="ARBA" id="ARBA00023015"/>
    </source>
</evidence>
<evidence type="ECO:0000313" key="9">
    <source>
        <dbReference type="EMBL" id="PAA81293.1"/>
    </source>
</evidence>
<keyword evidence="4" id="KW-0804">Transcription</keyword>
<dbReference type="EMBL" id="NIVC01000540">
    <property type="protein sequence ID" value="PAA81293.1"/>
    <property type="molecule type" value="Genomic_DNA"/>
</dbReference>
<name>A0A267G5I1_9PLAT</name>
<evidence type="ECO:0000256" key="1">
    <source>
        <dbReference type="ARBA" id="ARBA00004123"/>
    </source>
</evidence>
<reference evidence="9 10" key="1">
    <citation type="submission" date="2017-06" db="EMBL/GenBank/DDBJ databases">
        <title>A platform for efficient transgenesis in Macrostomum lignano, a flatworm model organism for stem cell research.</title>
        <authorList>
            <person name="Berezikov E."/>
        </authorList>
    </citation>
    <scope>NUCLEOTIDE SEQUENCE [LARGE SCALE GENOMIC DNA]</scope>
    <source>
        <strain evidence="9">DV1</strain>
        <tissue evidence="9">Whole organism</tissue>
    </source>
</reference>
<comment type="subcellular location">
    <subcellularLocation>
        <location evidence="1">Nucleus</location>
    </subcellularLocation>
</comment>
<dbReference type="Gene3D" id="4.10.280.10">
    <property type="entry name" value="Helix-loop-helix DNA-binding domain"/>
    <property type="match status" value="1"/>
</dbReference>
<dbReference type="GO" id="GO:0046983">
    <property type="term" value="F:protein dimerization activity"/>
    <property type="evidence" value="ECO:0007669"/>
    <property type="project" value="InterPro"/>
</dbReference>
<dbReference type="PROSITE" id="PS50888">
    <property type="entry name" value="BHLH"/>
    <property type="match status" value="1"/>
</dbReference>
<keyword evidence="5" id="KW-0539">Nucleus</keyword>
<dbReference type="AlphaFoldDB" id="A0A267G5I1"/>
<comment type="caution">
    <text evidence="9">The sequence shown here is derived from an EMBL/GenBank/DDBJ whole genome shotgun (WGS) entry which is preliminary data.</text>
</comment>
<keyword evidence="3" id="KW-0238">DNA-binding</keyword>
<dbReference type="InterPro" id="IPR036638">
    <property type="entry name" value="HLH_DNA-bd_sf"/>
</dbReference>
<dbReference type="GO" id="GO:0000981">
    <property type="term" value="F:DNA-binding transcription factor activity, RNA polymerase II-specific"/>
    <property type="evidence" value="ECO:0007669"/>
    <property type="project" value="TreeGrafter"/>
</dbReference>
<keyword evidence="10" id="KW-1185">Reference proteome</keyword>
<keyword evidence="2" id="KW-0805">Transcription regulation</keyword>
<gene>
    <name evidence="9" type="ORF">BOX15_Mlig031557g1</name>
</gene>
<evidence type="ECO:0000256" key="6">
    <source>
        <dbReference type="SAM" id="Coils"/>
    </source>
</evidence>
<sequence length="275" mass="30470">MDQRGRSESVCSGRYTVGGNGLMLLYEAAMLLEQRDSVARFPPTTMLARPIMPMQLRLKLAYSSAGLRQQKQQQEPLLKQRLAPISASAMQSGTRRQIQDTSRSSHNELEKNRRAHLRQCLDCLRDQLPLSQGQAGRLTMLNVLNKSLGYIRELECKADGQRERIRAAEKRRQELLRRRAYLWRVRRHLRRRAESARAAAAAAAAAAAEEAWRSRNASEISAASASSEDSSAAVKGQLIGSRLQVAEDSPDSGYDSPQNCCRPLIVAAAAAGTAR</sequence>
<dbReference type="SMART" id="SM00353">
    <property type="entry name" value="HLH"/>
    <property type="match status" value="1"/>
</dbReference>
<evidence type="ECO:0000256" key="3">
    <source>
        <dbReference type="ARBA" id="ARBA00023125"/>
    </source>
</evidence>
<accession>A0A267G5I1</accession>
<dbReference type="GO" id="GO:0000978">
    <property type="term" value="F:RNA polymerase II cis-regulatory region sequence-specific DNA binding"/>
    <property type="evidence" value="ECO:0007669"/>
    <property type="project" value="TreeGrafter"/>
</dbReference>
<dbReference type="GO" id="GO:0005634">
    <property type="term" value="C:nucleus"/>
    <property type="evidence" value="ECO:0007669"/>
    <property type="project" value="UniProtKB-SubCell"/>
</dbReference>
<dbReference type="SUPFAM" id="SSF47459">
    <property type="entry name" value="HLH, helix-loop-helix DNA-binding domain"/>
    <property type="match status" value="1"/>
</dbReference>
<dbReference type="InterPro" id="IPR011598">
    <property type="entry name" value="bHLH_dom"/>
</dbReference>
<feature type="compositionally biased region" description="Polar residues" evidence="7">
    <location>
        <begin position="88"/>
        <end position="102"/>
    </location>
</feature>
<evidence type="ECO:0000313" key="10">
    <source>
        <dbReference type="Proteomes" id="UP000215902"/>
    </source>
</evidence>
<dbReference type="PANTHER" id="PTHR11969">
    <property type="entry name" value="MAX DIMERIZATION, MAD"/>
    <property type="match status" value="1"/>
</dbReference>
<dbReference type="PANTHER" id="PTHR11969:SF54">
    <property type="entry name" value="MAD-LIKE PROTEIN 1"/>
    <property type="match status" value="1"/>
</dbReference>